<dbReference type="EMBL" id="JBHFPV010000001">
    <property type="protein sequence ID" value="MFH6602678.1"/>
    <property type="molecule type" value="Genomic_DNA"/>
</dbReference>
<protein>
    <submittedName>
        <fullName evidence="1">Thioredoxin-like domain-containing protein</fullName>
    </submittedName>
</protein>
<reference evidence="1" key="1">
    <citation type="submission" date="2024-09" db="EMBL/GenBank/DDBJ databases">
        <authorList>
            <person name="Liu J."/>
        </authorList>
    </citation>
    <scope>NUCLEOTIDE SEQUENCE</scope>
    <source>
        <strain evidence="1">NBU2967</strain>
    </source>
</reference>
<gene>
    <name evidence="1" type="ORF">ACEZ3G_04260</name>
</gene>
<comment type="caution">
    <text evidence="1">The sequence shown here is derived from an EMBL/GenBank/DDBJ whole genome shotgun (WGS) entry which is preliminary data.</text>
</comment>
<sequence length="439" mass="50159">MRNILLFAFVVITSFLNAQHTISGTFSPAKDFTWVIAYQIKPGTQAYIADTAVEDGRFTLQIPANAPSGTYRLVYAVPQEEFYFDVIYNGKENVQLAFDARQGISFMSSEENKIFHSYFKEVTGVKQEFMDFYSSGNSDKEVYGKLTEKLEAVQTSYEQGTEGMIVHNFVKANRPYIPTEYETTESYWQHKKENFFEYLDVKNTVLQASGFLTEKLTSYVFTPVSAEKVSKAATERTLQENIKTVHGQLKETAPLYQMHVFHTLWNKATSNGFDDTADFIFTSYLKDLATATNNQKIITDIETNNRLRVGAKAPEITWKDGDATKRLSDLEDAECYVVIFWSSTCSHCLRELPPLHKKLANYKNVKVLAVGLEENESTWKTESAKLSHFEHALALGKWDSEYVKTYAIQRTPTYYVLDSDKRILATPQSDRSLVEFLNN</sequence>
<accession>A0ACC7LGX6</accession>
<evidence type="ECO:0000313" key="1">
    <source>
        <dbReference type="EMBL" id="MFH6602678.1"/>
    </source>
</evidence>
<evidence type="ECO:0000313" key="2">
    <source>
        <dbReference type="Proteomes" id="UP001595191"/>
    </source>
</evidence>
<keyword evidence="2" id="KW-1185">Reference proteome</keyword>
<organism evidence="1 2">
    <name type="scientific">Meishania litoralis</name>
    <dbReference type="NCBI Taxonomy" id="3434685"/>
    <lineage>
        <taxon>Bacteria</taxon>
        <taxon>Pseudomonadati</taxon>
        <taxon>Bacteroidota</taxon>
        <taxon>Flavobacteriia</taxon>
        <taxon>Flavobacteriales</taxon>
        <taxon>Flavobacteriaceae</taxon>
        <taxon>Meishania</taxon>
    </lineage>
</organism>
<dbReference type="Proteomes" id="UP001595191">
    <property type="component" value="Unassembled WGS sequence"/>
</dbReference>
<name>A0ACC7LGX6_9FLAO</name>
<proteinExistence type="predicted"/>